<keyword evidence="7 8" id="KW-0472">Membrane</keyword>
<evidence type="ECO:0000313" key="10">
    <source>
        <dbReference type="Proteomes" id="UP000026923"/>
    </source>
</evidence>
<dbReference type="RefSeq" id="WP_024161930.1">
    <property type="nucleotide sequence ID" value="NZ_KK020676.1"/>
</dbReference>
<evidence type="ECO:0000256" key="4">
    <source>
        <dbReference type="ARBA" id="ARBA00022475"/>
    </source>
</evidence>
<dbReference type="AlphaFoldDB" id="A0A061JJ41"/>
<reference evidence="9 10" key="1">
    <citation type="journal article" date="2013" name="Genome Announc.">
        <title>Draft Genome of the Nitrogen-Fixing Bacterium Pseudomonas stutzeri Strain KOS6 Isolated from Industrial Hydrocarbon Sludge.</title>
        <authorList>
            <person name="Grigoryeva T.V."/>
            <person name="Laikov A.V."/>
            <person name="Naumova R.P."/>
            <person name="Manolov A.I."/>
            <person name="Larin A.K."/>
            <person name="Karpova I.Y."/>
            <person name="Semashko T.A."/>
            <person name="Alexeev D.G."/>
            <person name="Kostryukova E.S."/>
            <person name="Muller R."/>
            <person name="Govorun V.M."/>
        </authorList>
    </citation>
    <scope>NUCLEOTIDE SEQUENCE [LARGE SCALE GENOMIC DNA]</scope>
    <source>
        <strain evidence="9 10">KOS6</strain>
    </source>
</reference>
<sequence>MLIESFYFIAAAVAVGALIQGTTGMGFALIVAPVMGLLEPSLVPVTLLILMLPLNAVVAWRERAAIDFRGSSWITLGRLFGTFGGIAVLFWLPLSQLNLLIGLSTIAACLATWLAPVFVPGRYAFVSTGVITGITETATGIGGPPLALVYQHSPVATLRGSVALCFLVGEVVSLVVLAAGNHLHMDQLPPLLWLLPPLAVGLAASHWARKVLDDARLRRFVLLFAFVSGLLLLFQ</sequence>
<feature type="transmembrane region" description="Helical" evidence="8">
    <location>
        <begin position="162"/>
        <end position="179"/>
    </location>
</feature>
<gene>
    <name evidence="9" type="ORF">B597_022565</name>
</gene>
<feature type="transmembrane region" description="Helical" evidence="8">
    <location>
        <begin position="6"/>
        <end position="30"/>
    </location>
</feature>
<evidence type="ECO:0000256" key="8">
    <source>
        <dbReference type="RuleBase" id="RU363041"/>
    </source>
</evidence>
<accession>A0A061JJ41</accession>
<comment type="similarity">
    <text evidence="2 8">Belongs to the 4-toluene sulfonate uptake permease (TSUP) (TC 2.A.102) family.</text>
</comment>
<evidence type="ECO:0000313" key="9">
    <source>
        <dbReference type="EMBL" id="EWC38982.1"/>
    </source>
</evidence>
<feature type="transmembrane region" description="Helical" evidence="8">
    <location>
        <begin position="99"/>
        <end position="119"/>
    </location>
</feature>
<dbReference type="PANTHER" id="PTHR30269:SF37">
    <property type="entry name" value="MEMBRANE TRANSPORTER PROTEIN"/>
    <property type="match status" value="1"/>
</dbReference>
<name>A0A061JJ41_STUST</name>
<feature type="transmembrane region" description="Helical" evidence="8">
    <location>
        <begin position="72"/>
        <end position="92"/>
    </location>
</feature>
<feature type="transmembrane region" description="Helical" evidence="8">
    <location>
        <begin position="42"/>
        <end position="60"/>
    </location>
</feature>
<evidence type="ECO:0000256" key="5">
    <source>
        <dbReference type="ARBA" id="ARBA00022692"/>
    </source>
</evidence>
<dbReference type="InterPro" id="IPR052017">
    <property type="entry name" value="TSUP"/>
</dbReference>
<feature type="transmembrane region" description="Helical" evidence="8">
    <location>
        <begin position="191"/>
        <end position="208"/>
    </location>
</feature>
<keyword evidence="6 8" id="KW-1133">Transmembrane helix</keyword>
<evidence type="ECO:0000256" key="2">
    <source>
        <dbReference type="ARBA" id="ARBA00009142"/>
    </source>
</evidence>
<dbReference type="OrthoDB" id="5472127at2"/>
<organism evidence="9 10">
    <name type="scientific">Stutzerimonas stutzeri KOS6</name>
    <dbReference type="NCBI Taxonomy" id="1218352"/>
    <lineage>
        <taxon>Bacteria</taxon>
        <taxon>Pseudomonadati</taxon>
        <taxon>Pseudomonadota</taxon>
        <taxon>Gammaproteobacteria</taxon>
        <taxon>Pseudomonadales</taxon>
        <taxon>Pseudomonadaceae</taxon>
        <taxon>Stutzerimonas</taxon>
    </lineage>
</organism>
<protein>
    <recommendedName>
        <fullName evidence="8">Probable membrane transporter protein</fullName>
    </recommendedName>
</protein>
<comment type="subcellular location">
    <subcellularLocation>
        <location evidence="1 8">Cell membrane</location>
        <topology evidence="1 8">Multi-pass membrane protein</topology>
    </subcellularLocation>
</comment>
<dbReference type="InterPro" id="IPR002781">
    <property type="entry name" value="TM_pro_TauE-like"/>
</dbReference>
<dbReference type="eggNOG" id="COG0730">
    <property type="taxonomic scope" value="Bacteria"/>
</dbReference>
<evidence type="ECO:0000256" key="3">
    <source>
        <dbReference type="ARBA" id="ARBA00022448"/>
    </source>
</evidence>
<dbReference type="HOGENOM" id="CLU_054750_2_0_6"/>
<feature type="transmembrane region" description="Helical" evidence="8">
    <location>
        <begin position="217"/>
        <end position="234"/>
    </location>
</feature>
<keyword evidence="4 8" id="KW-1003">Cell membrane</keyword>
<dbReference type="GO" id="GO:0005886">
    <property type="term" value="C:plasma membrane"/>
    <property type="evidence" value="ECO:0007669"/>
    <property type="project" value="UniProtKB-SubCell"/>
</dbReference>
<feature type="transmembrane region" description="Helical" evidence="8">
    <location>
        <begin position="125"/>
        <end position="150"/>
    </location>
</feature>
<evidence type="ECO:0000256" key="7">
    <source>
        <dbReference type="ARBA" id="ARBA00023136"/>
    </source>
</evidence>
<dbReference type="Pfam" id="PF01925">
    <property type="entry name" value="TauE"/>
    <property type="match status" value="1"/>
</dbReference>
<dbReference type="Proteomes" id="UP000026923">
    <property type="component" value="Unassembled WGS sequence"/>
</dbReference>
<proteinExistence type="inferred from homology"/>
<dbReference type="PANTHER" id="PTHR30269">
    <property type="entry name" value="TRANSMEMBRANE PROTEIN YFCA"/>
    <property type="match status" value="1"/>
</dbReference>
<comment type="caution">
    <text evidence="9">The sequence shown here is derived from an EMBL/GenBank/DDBJ whole genome shotgun (WGS) entry which is preliminary data.</text>
</comment>
<dbReference type="EMBL" id="AMCZ02000066">
    <property type="protein sequence ID" value="EWC38982.1"/>
    <property type="molecule type" value="Genomic_DNA"/>
</dbReference>
<evidence type="ECO:0000256" key="6">
    <source>
        <dbReference type="ARBA" id="ARBA00022989"/>
    </source>
</evidence>
<evidence type="ECO:0000256" key="1">
    <source>
        <dbReference type="ARBA" id="ARBA00004651"/>
    </source>
</evidence>
<keyword evidence="3" id="KW-0813">Transport</keyword>
<keyword evidence="5 8" id="KW-0812">Transmembrane</keyword>